<organism evidence="9 10">
    <name type="scientific">Mesoterricola silvestris</name>
    <dbReference type="NCBI Taxonomy" id="2927979"/>
    <lineage>
        <taxon>Bacteria</taxon>
        <taxon>Pseudomonadati</taxon>
        <taxon>Acidobacteriota</taxon>
        <taxon>Holophagae</taxon>
        <taxon>Holophagales</taxon>
        <taxon>Holophagaceae</taxon>
        <taxon>Mesoterricola</taxon>
    </lineage>
</organism>
<dbReference type="InterPro" id="IPR015797">
    <property type="entry name" value="NUDIX_hydrolase-like_dom_sf"/>
</dbReference>
<evidence type="ECO:0000256" key="4">
    <source>
        <dbReference type="ARBA" id="ARBA00016377"/>
    </source>
</evidence>
<dbReference type="Pfam" id="PF00293">
    <property type="entry name" value="NUDIX"/>
    <property type="match status" value="1"/>
</dbReference>
<dbReference type="GO" id="GO:0005829">
    <property type="term" value="C:cytosol"/>
    <property type="evidence" value="ECO:0007669"/>
    <property type="project" value="TreeGrafter"/>
</dbReference>
<dbReference type="PANTHER" id="PTHR11839">
    <property type="entry name" value="UDP/ADP-SUGAR PYROPHOSPHATASE"/>
    <property type="match status" value="1"/>
</dbReference>
<protein>
    <recommendedName>
        <fullName evidence="4">GDP-mannose pyrophosphatase</fullName>
    </recommendedName>
    <alternativeName>
        <fullName evidence="6">GDP-mannose hydrolase</fullName>
    </alternativeName>
    <alternativeName>
        <fullName evidence="7">GDPMK</fullName>
    </alternativeName>
</protein>
<dbReference type="AlphaFoldDB" id="A0AA48GP42"/>
<dbReference type="Proteomes" id="UP001238179">
    <property type="component" value="Chromosome"/>
</dbReference>
<evidence type="ECO:0000256" key="7">
    <source>
        <dbReference type="ARBA" id="ARBA00032272"/>
    </source>
</evidence>
<dbReference type="RefSeq" id="WP_316411733.1">
    <property type="nucleotide sequence ID" value="NZ_AP027080.1"/>
</dbReference>
<comment type="catalytic activity">
    <reaction evidence="1">
        <text>GDP-alpha-D-mannose + H2O = alpha-D-mannose 1-phosphate + GMP + 2 H(+)</text>
        <dbReference type="Rhea" id="RHEA:27978"/>
        <dbReference type="ChEBI" id="CHEBI:15377"/>
        <dbReference type="ChEBI" id="CHEBI:15378"/>
        <dbReference type="ChEBI" id="CHEBI:57527"/>
        <dbReference type="ChEBI" id="CHEBI:58115"/>
        <dbReference type="ChEBI" id="CHEBI:58409"/>
    </reaction>
</comment>
<evidence type="ECO:0000259" key="8">
    <source>
        <dbReference type="PROSITE" id="PS51462"/>
    </source>
</evidence>
<evidence type="ECO:0000313" key="9">
    <source>
        <dbReference type="EMBL" id="BDU73090.1"/>
    </source>
</evidence>
<dbReference type="Gene3D" id="3.90.79.10">
    <property type="entry name" value="Nucleoside Triphosphate Pyrophosphohydrolase"/>
    <property type="match status" value="1"/>
</dbReference>
<proteinExistence type="inferred from homology"/>
<dbReference type="GO" id="GO:0019693">
    <property type="term" value="P:ribose phosphate metabolic process"/>
    <property type="evidence" value="ECO:0007669"/>
    <property type="project" value="TreeGrafter"/>
</dbReference>
<name>A0AA48GP42_9BACT</name>
<evidence type="ECO:0000256" key="5">
    <source>
        <dbReference type="ARBA" id="ARBA00022801"/>
    </source>
</evidence>
<dbReference type="CDD" id="cd03424">
    <property type="entry name" value="NUDIX_ADPRase_Nudt5_UGPPase_Nudt14"/>
    <property type="match status" value="1"/>
</dbReference>
<dbReference type="SUPFAM" id="SSF55811">
    <property type="entry name" value="Nudix"/>
    <property type="match status" value="1"/>
</dbReference>
<evidence type="ECO:0000256" key="1">
    <source>
        <dbReference type="ARBA" id="ARBA00000847"/>
    </source>
</evidence>
<evidence type="ECO:0000256" key="6">
    <source>
        <dbReference type="ARBA" id="ARBA00032162"/>
    </source>
</evidence>
<reference evidence="10" key="1">
    <citation type="journal article" date="2023" name="Int. J. Syst. Evol. Microbiol.">
        <title>Mesoterricola silvestris gen. nov., sp. nov., Mesoterricola sediminis sp. nov., Geothrix oryzae sp. nov., Geothrix edaphica sp. nov., Geothrix rubra sp. nov., and Geothrix limicola sp. nov., six novel members of Acidobacteriota isolated from soils.</title>
        <authorList>
            <person name="Itoh H."/>
            <person name="Sugisawa Y."/>
            <person name="Mise K."/>
            <person name="Xu Z."/>
            <person name="Kuniyasu M."/>
            <person name="Ushijima N."/>
            <person name="Kawano K."/>
            <person name="Kobayashi E."/>
            <person name="Shiratori Y."/>
            <person name="Masuda Y."/>
            <person name="Senoo K."/>
        </authorList>
    </citation>
    <scope>NUCLEOTIDE SEQUENCE [LARGE SCALE GENOMIC DNA]</scope>
    <source>
        <strain evidence="10">W79</strain>
    </source>
</reference>
<dbReference type="EMBL" id="AP027080">
    <property type="protein sequence ID" value="BDU73090.1"/>
    <property type="molecule type" value="Genomic_DNA"/>
</dbReference>
<dbReference type="InterPro" id="IPR000086">
    <property type="entry name" value="NUDIX_hydrolase_dom"/>
</dbReference>
<dbReference type="GO" id="GO:0006753">
    <property type="term" value="P:nucleoside phosphate metabolic process"/>
    <property type="evidence" value="ECO:0007669"/>
    <property type="project" value="TreeGrafter"/>
</dbReference>
<dbReference type="GO" id="GO:0016787">
    <property type="term" value="F:hydrolase activity"/>
    <property type="evidence" value="ECO:0007669"/>
    <property type="project" value="UniProtKB-KW"/>
</dbReference>
<evidence type="ECO:0000313" key="10">
    <source>
        <dbReference type="Proteomes" id="UP001238179"/>
    </source>
</evidence>
<comment type="similarity">
    <text evidence="3">Belongs to the Nudix hydrolase family. NudK subfamily.</text>
</comment>
<evidence type="ECO:0000256" key="2">
    <source>
        <dbReference type="ARBA" id="ARBA00001946"/>
    </source>
</evidence>
<comment type="cofactor">
    <cofactor evidence="2">
        <name>Mg(2+)</name>
        <dbReference type="ChEBI" id="CHEBI:18420"/>
    </cofactor>
</comment>
<keyword evidence="10" id="KW-1185">Reference proteome</keyword>
<dbReference type="PANTHER" id="PTHR11839:SF18">
    <property type="entry name" value="NUDIX HYDROLASE DOMAIN-CONTAINING PROTEIN"/>
    <property type="match status" value="1"/>
</dbReference>
<dbReference type="PROSITE" id="PS51462">
    <property type="entry name" value="NUDIX"/>
    <property type="match status" value="1"/>
</dbReference>
<accession>A0AA48GP42</accession>
<gene>
    <name evidence="9" type="ORF">METEAL_22640</name>
</gene>
<dbReference type="KEGG" id="msil:METEAL_22640"/>
<keyword evidence="5" id="KW-0378">Hydrolase</keyword>
<evidence type="ECO:0000256" key="3">
    <source>
        <dbReference type="ARBA" id="ARBA00007275"/>
    </source>
</evidence>
<sequence>MRLLAQHSPGFDPSRPWVDKVVEVKGETRLFRHILVRRRSPHTEREHGFTRLLCPDWVNVVAFTREGELLLVEQFRHGIGASTFEVVGGVCDPGEEPGESGRRELLEETGHIPDRWISLGSCSPNPAIQDNRCHFFLGLDCRCEAGLDLDPSEELRVWAVPWKEAEAMLREGRIDHALVQVALLRLFLWEGWEDLKRKLNCHGDATLEDHGGADGH</sequence>
<feature type="domain" description="Nudix hydrolase" evidence="8">
    <location>
        <begin position="53"/>
        <end position="182"/>
    </location>
</feature>